<keyword evidence="3 9" id="KW-0808">Transferase</keyword>
<dbReference type="PANTHER" id="PTHR12369:SF13">
    <property type="entry name" value="HEXOSYLTRANSFERASE"/>
    <property type="match status" value="1"/>
</dbReference>
<evidence type="ECO:0000256" key="1">
    <source>
        <dbReference type="ARBA" id="ARBA00004447"/>
    </source>
</evidence>
<evidence type="ECO:0000256" key="9">
    <source>
        <dbReference type="RuleBase" id="RU364016"/>
    </source>
</evidence>
<comment type="caution">
    <text evidence="11">The sequence shown here is derived from an EMBL/GenBank/DDBJ whole genome shotgun (WGS) entry which is preliminary data.</text>
</comment>
<feature type="compositionally biased region" description="Basic and acidic residues" evidence="10">
    <location>
        <begin position="76"/>
        <end position="85"/>
    </location>
</feature>
<comment type="similarity">
    <text evidence="2 9">Belongs to the chondroitin N-acetylgalactosaminyltransferase family.</text>
</comment>
<evidence type="ECO:0000256" key="8">
    <source>
        <dbReference type="ARBA" id="ARBA00023136"/>
    </source>
</evidence>
<dbReference type="EMBL" id="CAIIXF020000007">
    <property type="protein sequence ID" value="CAH1788052.1"/>
    <property type="molecule type" value="Genomic_DNA"/>
</dbReference>
<dbReference type="EC" id="2.4.1.-" evidence="9"/>
<evidence type="ECO:0000256" key="10">
    <source>
        <dbReference type="SAM" id="MobiDB-lite"/>
    </source>
</evidence>
<dbReference type="AlphaFoldDB" id="A0A8J1Y4S0"/>
<keyword evidence="6" id="KW-1133">Transmembrane helix</keyword>
<dbReference type="GO" id="GO:0047238">
    <property type="term" value="F:glucuronosyl-N-acetylgalactosaminyl-proteoglycan 4-beta-N-acetylgalactosaminyltransferase activity"/>
    <property type="evidence" value="ECO:0007669"/>
    <property type="project" value="TreeGrafter"/>
</dbReference>
<gene>
    <name evidence="11" type="ORF">OFUS_LOCUS13656</name>
</gene>
<evidence type="ECO:0000313" key="12">
    <source>
        <dbReference type="Proteomes" id="UP000749559"/>
    </source>
</evidence>
<keyword evidence="12" id="KW-1185">Reference proteome</keyword>
<dbReference type="PANTHER" id="PTHR12369">
    <property type="entry name" value="CHONDROITIN SYNTHASE"/>
    <property type="match status" value="1"/>
</dbReference>
<dbReference type="Pfam" id="PF05679">
    <property type="entry name" value="CHGN"/>
    <property type="match status" value="1"/>
</dbReference>
<evidence type="ECO:0000256" key="3">
    <source>
        <dbReference type="ARBA" id="ARBA00022679"/>
    </source>
</evidence>
<organism evidence="11 12">
    <name type="scientific">Owenia fusiformis</name>
    <name type="common">Polychaete worm</name>
    <dbReference type="NCBI Taxonomy" id="6347"/>
    <lineage>
        <taxon>Eukaryota</taxon>
        <taxon>Metazoa</taxon>
        <taxon>Spiralia</taxon>
        <taxon>Lophotrochozoa</taxon>
        <taxon>Annelida</taxon>
        <taxon>Polychaeta</taxon>
        <taxon>Sedentaria</taxon>
        <taxon>Canalipalpata</taxon>
        <taxon>Sabellida</taxon>
        <taxon>Oweniida</taxon>
        <taxon>Oweniidae</taxon>
        <taxon>Owenia</taxon>
    </lineage>
</organism>
<evidence type="ECO:0000256" key="4">
    <source>
        <dbReference type="ARBA" id="ARBA00022692"/>
    </source>
</evidence>
<evidence type="ECO:0000256" key="2">
    <source>
        <dbReference type="ARBA" id="ARBA00009239"/>
    </source>
</evidence>
<dbReference type="InterPro" id="IPR008428">
    <property type="entry name" value="Chond_GalNAc"/>
</dbReference>
<keyword evidence="4" id="KW-0812">Transmembrane</keyword>
<proteinExistence type="inferred from homology"/>
<sequence length="778" mass="89296">MNLRMIMVYSRPVTPMIVGLCLGIALSLILAPFMDEDCQMNVLDVETGRNVRKTNSIIENDKPVVEESQATDDDFEPHLIQDKPKHPSGYNKKFVRPRYTSTELGIREKLFIGVLTSRETIGTLGVAINKTVSHYVSKLVFFMDKRGASLPSGMSIVSFSDDRPNLKPFHMLKYIGDHYINTFDWFMFIPDTTYIRGEKIFDMMSHISITNDLHFGLPVAKEGSFICNLDYGLIVSQSILSKVISSLDWCSKNTVSGTTSDNIGKCILHASGKACTNQRGNKKFTIYSSPGLDKSLDISFLQKSHGFNEAITVYRMKDELASYRLHRHFCELALNESKVELEKTKDDIIRMSYSAPGGRASATWPIGIPPPFKPKTRFDVIRWDYFTETQIFLENDFSNVKPLTGVHKLDVDDVITTSLKRLNEKYGDIYNFGRLVNGYRRFDPTRGMEYTLDLTVKEKFGKSTEIHKRVHLVRPLSQVEIVPMPYVTENTRVNLILPVSAEDRDGVVSFLDSYAHTCLDSGDNTNLFIVFIYNPQDPIDKDDIFAVLKSMITYYENKYQNGARIAWTSIHSSSPNPEFIVMDAVSKKFPPQSLFLICSVGMELAIEFLNRVRMNTISGWQAFFPIGFYQYKPNLIYDETPYPTTIEINKNVGHFDNNLYEQASFYNSDYQYARKTISDSVISKIEMYDMFIKYHHLHVFRAIEPALKHRFRERHCKPTLTETAYKRCLKSIATGLASRSQLALLIFEEQRKVDKLQIDIKHRQHDPNVELMKPDMLK</sequence>
<dbReference type="Gene3D" id="3.90.550.50">
    <property type="match status" value="1"/>
</dbReference>
<evidence type="ECO:0000256" key="6">
    <source>
        <dbReference type="ARBA" id="ARBA00022989"/>
    </source>
</evidence>
<keyword evidence="8" id="KW-0472">Membrane</keyword>
<keyword evidence="7 9" id="KW-0333">Golgi apparatus</keyword>
<evidence type="ECO:0000313" key="11">
    <source>
        <dbReference type="EMBL" id="CAH1788052.1"/>
    </source>
</evidence>
<dbReference type="OrthoDB" id="9985088at2759"/>
<dbReference type="Proteomes" id="UP000749559">
    <property type="component" value="Unassembled WGS sequence"/>
</dbReference>
<feature type="region of interest" description="Disordered" evidence="10">
    <location>
        <begin position="66"/>
        <end position="92"/>
    </location>
</feature>
<evidence type="ECO:0000256" key="7">
    <source>
        <dbReference type="ARBA" id="ARBA00023034"/>
    </source>
</evidence>
<reference evidence="11" key="1">
    <citation type="submission" date="2022-03" db="EMBL/GenBank/DDBJ databases">
        <authorList>
            <person name="Martin C."/>
        </authorList>
    </citation>
    <scope>NUCLEOTIDE SEQUENCE</scope>
</reference>
<evidence type="ECO:0000256" key="5">
    <source>
        <dbReference type="ARBA" id="ARBA00022968"/>
    </source>
</evidence>
<keyword evidence="5 9" id="KW-0735">Signal-anchor</keyword>
<protein>
    <recommendedName>
        <fullName evidence="9">Hexosyltransferase</fullName>
        <ecNumber evidence="9">2.4.1.-</ecNumber>
    </recommendedName>
</protein>
<dbReference type="InterPro" id="IPR051227">
    <property type="entry name" value="CS_glycosyltransferase"/>
</dbReference>
<name>A0A8J1Y4S0_OWEFU</name>
<comment type="subcellular location">
    <subcellularLocation>
        <location evidence="1 9">Golgi apparatus</location>
        <location evidence="1 9">Golgi stack membrane</location>
        <topology evidence="1 9">Single-pass type II membrane protein</topology>
    </subcellularLocation>
</comment>
<accession>A0A8J1Y4S0</accession>
<dbReference type="GO" id="GO:0032580">
    <property type="term" value="C:Golgi cisterna membrane"/>
    <property type="evidence" value="ECO:0007669"/>
    <property type="project" value="UniProtKB-SubCell"/>
</dbReference>